<gene>
    <name evidence="8" type="ORF">BSTOLATCC_MIC36472</name>
</gene>
<evidence type="ECO:0000256" key="7">
    <source>
        <dbReference type="SAM" id="SignalP"/>
    </source>
</evidence>
<dbReference type="InterPro" id="IPR003689">
    <property type="entry name" value="ZIP"/>
</dbReference>
<evidence type="ECO:0000256" key="5">
    <source>
        <dbReference type="SAM" id="MobiDB-lite"/>
    </source>
</evidence>
<keyword evidence="2 6" id="KW-0812">Transmembrane</keyword>
<feature type="compositionally biased region" description="Basic and acidic residues" evidence="5">
    <location>
        <begin position="28"/>
        <end position="45"/>
    </location>
</feature>
<dbReference type="GO" id="GO:0016020">
    <property type="term" value="C:membrane"/>
    <property type="evidence" value="ECO:0007669"/>
    <property type="project" value="UniProtKB-SubCell"/>
</dbReference>
<protein>
    <recommendedName>
        <fullName evidence="10">Zinc transporter</fullName>
    </recommendedName>
</protein>
<feature type="transmembrane region" description="Helical" evidence="6">
    <location>
        <begin position="289"/>
        <end position="307"/>
    </location>
</feature>
<feature type="transmembrane region" description="Helical" evidence="6">
    <location>
        <begin position="101"/>
        <end position="124"/>
    </location>
</feature>
<evidence type="ECO:0000313" key="9">
    <source>
        <dbReference type="Proteomes" id="UP001162131"/>
    </source>
</evidence>
<evidence type="ECO:0000256" key="4">
    <source>
        <dbReference type="ARBA" id="ARBA00023136"/>
    </source>
</evidence>
<comment type="subcellular location">
    <subcellularLocation>
        <location evidence="1">Membrane</location>
        <topology evidence="1">Multi-pass membrane protein</topology>
    </subcellularLocation>
</comment>
<name>A0AAU9JKL6_9CILI</name>
<evidence type="ECO:0000256" key="2">
    <source>
        <dbReference type="ARBA" id="ARBA00022692"/>
    </source>
</evidence>
<feature type="signal peptide" evidence="7">
    <location>
        <begin position="1"/>
        <end position="18"/>
    </location>
</feature>
<feature type="chain" id="PRO_5043751026" description="Zinc transporter" evidence="7">
    <location>
        <begin position="19"/>
        <end position="340"/>
    </location>
</feature>
<keyword evidence="3 6" id="KW-1133">Transmembrane helix</keyword>
<evidence type="ECO:0000256" key="1">
    <source>
        <dbReference type="ARBA" id="ARBA00004141"/>
    </source>
</evidence>
<feature type="compositionally biased region" description="Basic and acidic residues" evidence="5">
    <location>
        <begin position="53"/>
        <end position="66"/>
    </location>
</feature>
<evidence type="ECO:0000256" key="3">
    <source>
        <dbReference type="ARBA" id="ARBA00022989"/>
    </source>
</evidence>
<dbReference type="PANTHER" id="PTHR16950">
    <property type="entry name" value="ZINC TRANSPORTER SLC39A7 HISTIDINE-RICH MEMBRANE PROTEIN KE4"/>
    <property type="match status" value="1"/>
</dbReference>
<feature type="region of interest" description="Disordered" evidence="5">
    <location>
        <begin position="28"/>
        <end position="66"/>
    </location>
</feature>
<sequence length="340" mass="37455">MVNKRILILFLLAVLISAHIHHENKPNLAKDAHSHDHGHAHDHSHGHSHGHSHSHDHDHDHSHSHEDDLMPSYFEEYIKSNLYLHSVLKTLDSLGKVNSSLIASVFTTLAAIFVFIFIGILRSLNMLTDELLSSLMGFASGALLGDVVMHLLPSTDLTQKAQLLILSGMLGFYILDRLMGHDHDEKEHGKDHGKKHNSVLLLLADILHNTTDGMAIGASFSISTILGVTTTFAIFFHEIAHEVGDFIAFLNSGYSLKKSLFFNLLTGVGSLAGSYIASNYGNLEAMEQIVLPLVVGNFLYIGLASMLGSLKDQHNKSNLIWEVIFFCIGVGLMICMEALE</sequence>
<feature type="transmembrane region" description="Helical" evidence="6">
    <location>
        <begin position="319"/>
        <end position="339"/>
    </location>
</feature>
<evidence type="ECO:0000313" key="8">
    <source>
        <dbReference type="EMBL" id="CAG9324690.1"/>
    </source>
</evidence>
<proteinExistence type="predicted"/>
<organism evidence="8 9">
    <name type="scientific">Blepharisma stoltei</name>
    <dbReference type="NCBI Taxonomy" id="1481888"/>
    <lineage>
        <taxon>Eukaryota</taxon>
        <taxon>Sar</taxon>
        <taxon>Alveolata</taxon>
        <taxon>Ciliophora</taxon>
        <taxon>Postciliodesmatophora</taxon>
        <taxon>Heterotrichea</taxon>
        <taxon>Heterotrichida</taxon>
        <taxon>Blepharismidae</taxon>
        <taxon>Blepharisma</taxon>
    </lineage>
</organism>
<dbReference type="GO" id="GO:0046873">
    <property type="term" value="F:metal ion transmembrane transporter activity"/>
    <property type="evidence" value="ECO:0007669"/>
    <property type="project" value="InterPro"/>
</dbReference>
<evidence type="ECO:0000256" key="6">
    <source>
        <dbReference type="SAM" id="Phobius"/>
    </source>
</evidence>
<keyword evidence="9" id="KW-1185">Reference proteome</keyword>
<reference evidence="8" key="1">
    <citation type="submission" date="2021-09" db="EMBL/GenBank/DDBJ databases">
        <authorList>
            <consortium name="AG Swart"/>
            <person name="Singh M."/>
            <person name="Singh A."/>
            <person name="Seah K."/>
            <person name="Emmerich C."/>
        </authorList>
    </citation>
    <scope>NUCLEOTIDE SEQUENCE</scope>
    <source>
        <strain evidence="8">ATCC30299</strain>
    </source>
</reference>
<comment type="caution">
    <text evidence="8">The sequence shown here is derived from an EMBL/GenBank/DDBJ whole genome shotgun (WGS) entry which is preliminary data.</text>
</comment>
<dbReference type="AlphaFoldDB" id="A0AAU9JKL6"/>
<feature type="transmembrane region" description="Helical" evidence="6">
    <location>
        <begin position="260"/>
        <end position="277"/>
    </location>
</feature>
<dbReference type="PANTHER" id="PTHR16950:SF16">
    <property type="entry name" value="ZINC TRANSPORTER ZIP13"/>
    <property type="match status" value="1"/>
</dbReference>
<dbReference type="Pfam" id="PF02535">
    <property type="entry name" value="Zip"/>
    <property type="match status" value="1"/>
</dbReference>
<keyword evidence="4 6" id="KW-0472">Membrane</keyword>
<accession>A0AAU9JKL6</accession>
<feature type="transmembrane region" description="Helical" evidence="6">
    <location>
        <begin position="131"/>
        <end position="151"/>
    </location>
</feature>
<keyword evidence="7" id="KW-0732">Signal</keyword>
<dbReference type="EMBL" id="CAJZBQ010000036">
    <property type="protein sequence ID" value="CAG9324690.1"/>
    <property type="molecule type" value="Genomic_DNA"/>
</dbReference>
<evidence type="ECO:0008006" key="10">
    <source>
        <dbReference type="Google" id="ProtNLM"/>
    </source>
</evidence>
<dbReference type="Proteomes" id="UP001162131">
    <property type="component" value="Unassembled WGS sequence"/>
</dbReference>